<comment type="caution">
    <text evidence="2">The sequence shown here is derived from an EMBL/GenBank/DDBJ whole genome shotgun (WGS) entry which is preliminary data.</text>
</comment>
<dbReference type="AlphaFoldDB" id="A0AAV7S1P0"/>
<reference evidence="2" key="1">
    <citation type="journal article" date="2022" name="bioRxiv">
        <title>Sequencing and chromosome-scale assembly of the giantPleurodeles waltlgenome.</title>
        <authorList>
            <person name="Brown T."/>
            <person name="Elewa A."/>
            <person name="Iarovenko S."/>
            <person name="Subramanian E."/>
            <person name="Araus A.J."/>
            <person name="Petzold A."/>
            <person name="Susuki M."/>
            <person name="Suzuki K.-i.T."/>
            <person name="Hayashi T."/>
            <person name="Toyoda A."/>
            <person name="Oliveira C."/>
            <person name="Osipova E."/>
            <person name="Leigh N.D."/>
            <person name="Simon A."/>
            <person name="Yun M.H."/>
        </authorList>
    </citation>
    <scope>NUCLEOTIDE SEQUENCE</scope>
    <source>
        <strain evidence="2">20211129_DDA</strain>
        <tissue evidence="2">Liver</tissue>
    </source>
</reference>
<protein>
    <submittedName>
        <fullName evidence="2">Uncharacterized protein</fullName>
    </submittedName>
</protein>
<evidence type="ECO:0000313" key="2">
    <source>
        <dbReference type="EMBL" id="KAJ1158946.1"/>
    </source>
</evidence>
<sequence>MADASFQSFVETLINPVNILPGAGGAILKLRSRVGRRDHRIERKSCRDESRRRDPARVWTRARLDQSYEAQAALGTGPQEEEECWRAPRTGTDADPTLEGPGGLGLEDPPLRVRDRLAVALTIGGWKAVPLPDTAQAYPRGQTAY</sequence>
<feature type="region of interest" description="Disordered" evidence="1">
    <location>
        <begin position="73"/>
        <end position="109"/>
    </location>
</feature>
<gene>
    <name evidence="2" type="ORF">NDU88_011618</name>
</gene>
<name>A0AAV7S1P0_PLEWA</name>
<evidence type="ECO:0000256" key="1">
    <source>
        <dbReference type="SAM" id="MobiDB-lite"/>
    </source>
</evidence>
<evidence type="ECO:0000313" key="3">
    <source>
        <dbReference type="Proteomes" id="UP001066276"/>
    </source>
</evidence>
<dbReference type="Proteomes" id="UP001066276">
    <property type="component" value="Chromosome 5"/>
</dbReference>
<proteinExistence type="predicted"/>
<accession>A0AAV7S1P0</accession>
<dbReference type="EMBL" id="JANPWB010000009">
    <property type="protein sequence ID" value="KAJ1158946.1"/>
    <property type="molecule type" value="Genomic_DNA"/>
</dbReference>
<keyword evidence="3" id="KW-1185">Reference proteome</keyword>
<organism evidence="2 3">
    <name type="scientific">Pleurodeles waltl</name>
    <name type="common">Iberian ribbed newt</name>
    <dbReference type="NCBI Taxonomy" id="8319"/>
    <lineage>
        <taxon>Eukaryota</taxon>
        <taxon>Metazoa</taxon>
        <taxon>Chordata</taxon>
        <taxon>Craniata</taxon>
        <taxon>Vertebrata</taxon>
        <taxon>Euteleostomi</taxon>
        <taxon>Amphibia</taxon>
        <taxon>Batrachia</taxon>
        <taxon>Caudata</taxon>
        <taxon>Salamandroidea</taxon>
        <taxon>Salamandridae</taxon>
        <taxon>Pleurodelinae</taxon>
        <taxon>Pleurodeles</taxon>
    </lineage>
</organism>